<dbReference type="EC" id="3.1.1.-" evidence="3"/>
<dbReference type="Proteomes" id="UP001140510">
    <property type="component" value="Unassembled WGS sequence"/>
</dbReference>
<dbReference type="PROSITE" id="PS00122">
    <property type="entry name" value="CARBOXYLESTERASE_B_1"/>
    <property type="match status" value="1"/>
</dbReference>
<evidence type="ECO:0000313" key="6">
    <source>
        <dbReference type="Proteomes" id="UP001140510"/>
    </source>
</evidence>
<dbReference type="InterPro" id="IPR029058">
    <property type="entry name" value="AB_hydrolase_fold"/>
</dbReference>
<comment type="caution">
    <text evidence="5">The sequence shown here is derived from an EMBL/GenBank/DDBJ whole genome shotgun (WGS) entry which is preliminary data.</text>
</comment>
<accession>A0A9W8ZFE9</accession>
<dbReference type="InterPro" id="IPR002018">
    <property type="entry name" value="CarbesteraseB"/>
</dbReference>
<dbReference type="InterPro" id="IPR019826">
    <property type="entry name" value="Carboxylesterase_B_AS"/>
</dbReference>
<protein>
    <recommendedName>
        <fullName evidence="3">Carboxylic ester hydrolase</fullName>
        <ecNumber evidence="3">3.1.1.-</ecNumber>
    </recommendedName>
</protein>
<dbReference type="OrthoDB" id="3200163at2759"/>
<comment type="similarity">
    <text evidence="1 3">Belongs to the type-B carboxylesterase/lipase family.</text>
</comment>
<reference evidence="5" key="1">
    <citation type="submission" date="2022-10" db="EMBL/GenBank/DDBJ databases">
        <title>Tapping the CABI collections for fungal endophytes: first genome assemblies for Collariella, Neodidymelliopsis, Ascochyta clinopodiicola, Didymella pomorum, Didymosphaeria variabile, Neocosmospora piperis and Neocucurbitaria cava.</title>
        <authorList>
            <person name="Hill R."/>
        </authorList>
    </citation>
    <scope>NUCLEOTIDE SEQUENCE</scope>
    <source>
        <strain evidence="5">IMI 355091</strain>
    </source>
</reference>
<dbReference type="PANTHER" id="PTHR43142">
    <property type="entry name" value="CARBOXYLIC ESTER HYDROLASE"/>
    <property type="match status" value="1"/>
</dbReference>
<evidence type="ECO:0000259" key="4">
    <source>
        <dbReference type="Pfam" id="PF00135"/>
    </source>
</evidence>
<keyword evidence="2 3" id="KW-0378">Hydrolase</keyword>
<dbReference type="Gene3D" id="3.40.50.1820">
    <property type="entry name" value="alpha/beta hydrolase"/>
    <property type="match status" value="1"/>
</dbReference>
<sequence length="155" mass="16655">MFAFGDGSGEKNLALSDQRSALQFVRQHIGGFGGDPENLTLAGESAGAVYVHAHMVMGVPIRQAILQSGSLYLSPPIPEARAGGIVARVEERLSLKGCAGLRDAKVEDFLEAQADLGMISLFLQTEPGIEDWREKLGHAERLLLGDCEYEVSDSI</sequence>
<evidence type="ECO:0000256" key="1">
    <source>
        <dbReference type="ARBA" id="ARBA00005964"/>
    </source>
</evidence>
<dbReference type="Pfam" id="PF00135">
    <property type="entry name" value="COesterase"/>
    <property type="match status" value="1"/>
</dbReference>
<keyword evidence="6" id="KW-1185">Reference proteome</keyword>
<evidence type="ECO:0000256" key="2">
    <source>
        <dbReference type="ARBA" id="ARBA00022801"/>
    </source>
</evidence>
<dbReference type="PANTHER" id="PTHR43142:SF5">
    <property type="entry name" value="CARBOXYLIC ESTER HYDROLASE"/>
    <property type="match status" value="1"/>
</dbReference>
<dbReference type="SUPFAM" id="SSF53474">
    <property type="entry name" value="alpha/beta-Hydrolases"/>
    <property type="match status" value="1"/>
</dbReference>
<name>A0A9W8ZFE9_9PLEO</name>
<feature type="domain" description="Carboxylesterase type B" evidence="4">
    <location>
        <begin position="2"/>
        <end position="98"/>
    </location>
</feature>
<dbReference type="AlphaFoldDB" id="A0A9W8ZFE9"/>
<evidence type="ECO:0000313" key="5">
    <source>
        <dbReference type="EMBL" id="KAJ4406286.1"/>
    </source>
</evidence>
<gene>
    <name evidence="5" type="ORF">N0V91_004740</name>
</gene>
<dbReference type="EMBL" id="JAPEVA010000028">
    <property type="protein sequence ID" value="KAJ4406286.1"/>
    <property type="molecule type" value="Genomic_DNA"/>
</dbReference>
<organism evidence="5 6">
    <name type="scientific">Didymella pomorum</name>
    <dbReference type="NCBI Taxonomy" id="749634"/>
    <lineage>
        <taxon>Eukaryota</taxon>
        <taxon>Fungi</taxon>
        <taxon>Dikarya</taxon>
        <taxon>Ascomycota</taxon>
        <taxon>Pezizomycotina</taxon>
        <taxon>Dothideomycetes</taxon>
        <taxon>Pleosporomycetidae</taxon>
        <taxon>Pleosporales</taxon>
        <taxon>Pleosporineae</taxon>
        <taxon>Didymellaceae</taxon>
        <taxon>Didymella</taxon>
    </lineage>
</organism>
<proteinExistence type="inferred from homology"/>
<evidence type="ECO:0000256" key="3">
    <source>
        <dbReference type="RuleBase" id="RU361235"/>
    </source>
</evidence>
<dbReference type="GO" id="GO:0016787">
    <property type="term" value="F:hydrolase activity"/>
    <property type="evidence" value="ECO:0007669"/>
    <property type="project" value="UniProtKB-KW"/>
</dbReference>